<evidence type="ECO:0000313" key="3">
    <source>
        <dbReference type="Proteomes" id="UP000265520"/>
    </source>
</evidence>
<evidence type="ECO:0000256" key="1">
    <source>
        <dbReference type="SAM" id="MobiDB-lite"/>
    </source>
</evidence>
<reference evidence="2 3" key="1">
    <citation type="journal article" date="2018" name="Front. Plant Sci.">
        <title>Red Clover (Trifolium pratense) and Zigzag Clover (T. medium) - A Picture of Genomic Similarities and Differences.</title>
        <authorList>
            <person name="Dluhosova J."/>
            <person name="Istvanek J."/>
            <person name="Nedelnik J."/>
            <person name="Repkova J."/>
        </authorList>
    </citation>
    <scope>NUCLEOTIDE SEQUENCE [LARGE SCALE GENOMIC DNA]</scope>
    <source>
        <strain evidence="3">cv. 10/8</strain>
        <tissue evidence="2">Leaf</tissue>
    </source>
</reference>
<keyword evidence="3" id="KW-1185">Reference proteome</keyword>
<feature type="compositionally biased region" description="Polar residues" evidence="1">
    <location>
        <begin position="149"/>
        <end position="159"/>
    </location>
</feature>
<sequence>MNDMNNNNNNDREIMNGGYQILHGKNVQNMRNRRGSNGGEAKQGETTQEKTNKEKKLATRGGGSFKGKSVSHVKKGVENLTENMGTQLLESLKGQHQQPIGNNGESTNKDGVQKENLNVTRNHSPIHNIELDHEDITSPNMPRPPNLLGTPQTILSSPPLQDANMGWESELFEDANDQGSVGTSESDMEIVNETPLPSQ</sequence>
<dbReference type="EMBL" id="LXQA010007466">
    <property type="protein sequence ID" value="MCH84836.1"/>
    <property type="molecule type" value="Genomic_DNA"/>
</dbReference>
<feature type="region of interest" description="Disordered" evidence="1">
    <location>
        <begin position="25"/>
        <end position="71"/>
    </location>
</feature>
<gene>
    <name evidence="2" type="ORF">A2U01_0005673</name>
</gene>
<feature type="region of interest" description="Disordered" evidence="1">
    <location>
        <begin position="133"/>
        <end position="199"/>
    </location>
</feature>
<comment type="caution">
    <text evidence="2">The sequence shown here is derived from an EMBL/GenBank/DDBJ whole genome shotgun (WGS) entry which is preliminary data.</text>
</comment>
<dbReference type="AlphaFoldDB" id="A0A392MBL8"/>
<accession>A0A392MBL8</accession>
<proteinExistence type="predicted"/>
<organism evidence="2 3">
    <name type="scientific">Trifolium medium</name>
    <dbReference type="NCBI Taxonomy" id="97028"/>
    <lineage>
        <taxon>Eukaryota</taxon>
        <taxon>Viridiplantae</taxon>
        <taxon>Streptophyta</taxon>
        <taxon>Embryophyta</taxon>
        <taxon>Tracheophyta</taxon>
        <taxon>Spermatophyta</taxon>
        <taxon>Magnoliopsida</taxon>
        <taxon>eudicotyledons</taxon>
        <taxon>Gunneridae</taxon>
        <taxon>Pentapetalae</taxon>
        <taxon>rosids</taxon>
        <taxon>fabids</taxon>
        <taxon>Fabales</taxon>
        <taxon>Fabaceae</taxon>
        <taxon>Papilionoideae</taxon>
        <taxon>50 kb inversion clade</taxon>
        <taxon>NPAAA clade</taxon>
        <taxon>Hologalegina</taxon>
        <taxon>IRL clade</taxon>
        <taxon>Trifolieae</taxon>
        <taxon>Trifolium</taxon>
    </lineage>
</organism>
<protein>
    <submittedName>
        <fullName evidence="2">Uncharacterized protein</fullName>
    </submittedName>
</protein>
<evidence type="ECO:0000313" key="2">
    <source>
        <dbReference type="EMBL" id="MCH84836.1"/>
    </source>
</evidence>
<feature type="compositionally biased region" description="Basic and acidic residues" evidence="1">
    <location>
        <begin position="47"/>
        <end position="57"/>
    </location>
</feature>
<dbReference type="Proteomes" id="UP000265520">
    <property type="component" value="Unassembled WGS sequence"/>
</dbReference>
<feature type="compositionally biased region" description="Polar residues" evidence="1">
    <location>
        <begin position="92"/>
        <end position="106"/>
    </location>
</feature>
<name>A0A392MBL8_9FABA</name>
<feature type="region of interest" description="Disordered" evidence="1">
    <location>
        <begin position="92"/>
        <end position="112"/>
    </location>
</feature>